<dbReference type="Proteomes" id="UP000823630">
    <property type="component" value="Unassembled WGS sequence"/>
</dbReference>
<dbReference type="AlphaFoldDB" id="A0A9D9GRY4"/>
<dbReference type="SUPFAM" id="SSF69572">
    <property type="entry name" value="Activating enzymes of the ubiquitin-like proteins"/>
    <property type="match status" value="1"/>
</dbReference>
<dbReference type="InterPro" id="IPR045886">
    <property type="entry name" value="ThiF/MoeB/HesA"/>
</dbReference>
<dbReference type="GO" id="GO:0008641">
    <property type="term" value="F:ubiquitin-like modifier activating enzyme activity"/>
    <property type="evidence" value="ECO:0007669"/>
    <property type="project" value="InterPro"/>
</dbReference>
<dbReference type="Pfam" id="PF00899">
    <property type="entry name" value="ThiF"/>
    <property type="match status" value="1"/>
</dbReference>
<accession>A0A9D9GRY4</accession>
<evidence type="ECO:0000313" key="3">
    <source>
        <dbReference type="Proteomes" id="UP000823630"/>
    </source>
</evidence>
<comment type="caution">
    <text evidence="2">The sequence shown here is derived from an EMBL/GenBank/DDBJ whole genome shotgun (WGS) entry which is preliminary data.</text>
</comment>
<dbReference type="Gene3D" id="3.40.50.720">
    <property type="entry name" value="NAD(P)-binding Rossmann-like Domain"/>
    <property type="match status" value="1"/>
</dbReference>
<reference evidence="2" key="1">
    <citation type="submission" date="2020-10" db="EMBL/GenBank/DDBJ databases">
        <authorList>
            <person name="Gilroy R."/>
        </authorList>
    </citation>
    <scope>NUCLEOTIDE SEQUENCE</scope>
    <source>
        <strain evidence="2">8207</strain>
    </source>
</reference>
<dbReference type="CDD" id="cd00755">
    <property type="entry name" value="YgdL_like"/>
    <property type="match status" value="1"/>
</dbReference>
<protein>
    <submittedName>
        <fullName evidence="2">tRNA threonylcarbamoyladenosine dehydratase</fullName>
    </submittedName>
</protein>
<dbReference type="InterPro" id="IPR000594">
    <property type="entry name" value="ThiF_NAD_FAD-bd"/>
</dbReference>
<dbReference type="InterPro" id="IPR035985">
    <property type="entry name" value="Ubiquitin-activating_enz"/>
</dbReference>
<sequence>MNDRLHRTRMLFGSAAVQKLNDAHVMIVGCGAVGSFAIEALARSGVGNFILVDFDTIEESNINRQLFATNTTIGTPKVLAAAERIHDICPDIHVDAQSIFFDENTKINCRPDFVIDAIDTVESKIALYKWCMTKNIPFISSMGAARKIDPTKIKYAQISETSVCPLAAKIRKIVREQKLDDFAVVYSTEVPNKTTAPNRTFGSVITVTGIFGLMMADYCIKNIIKS</sequence>
<dbReference type="GO" id="GO:0061504">
    <property type="term" value="P:cyclic threonylcarbamoyladenosine biosynthetic process"/>
    <property type="evidence" value="ECO:0007669"/>
    <property type="project" value="TreeGrafter"/>
</dbReference>
<gene>
    <name evidence="2" type="ORF">IAC69_00950</name>
</gene>
<name>A0A9D9GRY4_9PROT</name>
<dbReference type="EMBL" id="JADINC010000018">
    <property type="protein sequence ID" value="MBO8425030.1"/>
    <property type="molecule type" value="Genomic_DNA"/>
</dbReference>
<organism evidence="2 3">
    <name type="scientific">Candidatus Enterousia avistercoris</name>
    <dbReference type="NCBI Taxonomy" id="2840788"/>
    <lineage>
        <taxon>Bacteria</taxon>
        <taxon>Pseudomonadati</taxon>
        <taxon>Pseudomonadota</taxon>
        <taxon>Alphaproteobacteria</taxon>
        <taxon>Candidatus Enterousia</taxon>
    </lineage>
</organism>
<dbReference type="PANTHER" id="PTHR43267">
    <property type="entry name" value="TRNA THREONYLCARBAMOYLADENOSINE DEHYDRATASE"/>
    <property type="match status" value="1"/>
</dbReference>
<evidence type="ECO:0000259" key="1">
    <source>
        <dbReference type="Pfam" id="PF00899"/>
    </source>
</evidence>
<dbReference type="PANTHER" id="PTHR43267:SF1">
    <property type="entry name" value="TRNA THREONYLCARBAMOYLADENOSINE DEHYDRATASE"/>
    <property type="match status" value="1"/>
</dbReference>
<feature type="domain" description="THIF-type NAD/FAD binding fold" evidence="1">
    <location>
        <begin position="7"/>
        <end position="224"/>
    </location>
</feature>
<reference evidence="2" key="2">
    <citation type="journal article" date="2021" name="PeerJ">
        <title>Extensive microbial diversity within the chicken gut microbiome revealed by metagenomics and culture.</title>
        <authorList>
            <person name="Gilroy R."/>
            <person name="Ravi A."/>
            <person name="Getino M."/>
            <person name="Pursley I."/>
            <person name="Horton D.L."/>
            <person name="Alikhan N.F."/>
            <person name="Baker D."/>
            <person name="Gharbi K."/>
            <person name="Hall N."/>
            <person name="Watson M."/>
            <person name="Adriaenssens E.M."/>
            <person name="Foster-Nyarko E."/>
            <person name="Jarju S."/>
            <person name="Secka A."/>
            <person name="Antonio M."/>
            <person name="Oren A."/>
            <person name="Chaudhuri R.R."/>
            <person name="La Ragione R."/>
            <person name="Hildebrand F."/>
            <person name="Pallen M.J."/>
        </authorList>
    </citation>
    <scope>NUCLEOTIDE SEQUENCE</scope>
    <source>
        <strain evidence="2">8207</strain>
    </source>
</reference>
<dbReference type="GO" id="GO:0061503">
    <property type="term" value="F:tRNA threonylcarbamoyladenosine dehydratase"/>
    <property type="evidence" value="ECO:0007669"/>
    <property type="project" value="TreeGrafter"/>
</dbReference>
<proteinExistence type="predicted"/>
<evidence type="ECO:0000313" key="2">
    <source>
        <dbReference type="EMBL" id="MBO8425030.1"/>
    </source>
</evidence>